<gene>
    <name evidence="10" type="ORF">FY550_03085</name>
</gene>
<evidence type="ECO:0000256" key="1">
    <source>
        <dbReference type="ARBA" id="ARBA00010406"/>
    </source>
</evidence>
<dbReference type="Pfam" id="PF00317">
    <property type="entry name" value="Ribonuc_red_lgN"/>
    <property type="match status" value="1"/>
</dbReference>
<name>A0A5C0ZW40_9GAMM</name>
<evidence type="ECO:0000256" key="7">
    <source>
        <dbReference type="SAM" id="MobiDB-lite"/>
    </source>
</evidence>
<evidence type="ECO:0000256" key="6">
    <source>
        <dbReference type="RuleBase" id="RU003410"/>
    </source>
</evidence>
<dbReference type="SUPFAM" id="SSF51998">
    <property type="entry name" value="PFL-like glycyl radical enzymes"/>
    <property type="match status" value="1"/>
</dbReference>
<proteinExistence type="inferred from homology"/>
<keyword evidence="4 6" id="KW-0215">Deoxyribonucleotide synthesis</keyword>
<organism evidence="10 11">
    <name type="scientific">Kushneria phosphatilytica</name>
    <dbReference type="NCBI Taxonomy" id="657387"/>
    <lineage>
        <taxon>Bacteria</taxon>
        <taxon>Pseudomonadati</taxon>
        <taxon>Pseudomonadota</taxon>
        <taxon>Gammaproteobacteria</taxon>
        <taxon>Oceanospirillales</taxon>
        <taxon>Halomonadaceae</taxon>
        <taxon>Kushneria</taxon>
    </lineage>
</organism>
<keyword evidence="11" id="KW-1185">Reference proteome</keyword>
<dbReference type="InterPro" id="IPR013509">
    <property type="entry name" value="RNR_lsu_N"/>
</dbReference>
<evidence type="ECO:0000313" key="10">
    <source>
        <dbReference type="EMBL" id="QEL10218.1"/>
    </source>
</evidence>
<evidence type="ECO:0000256" key="5">
    <source>
        <dbReference type="ARBA" id="ARBA00047754"/>
    </source>
</evidence>
<dbReference type="Proteomes" id="UP000322553">
    <property type="component" value="Chromosome"/>
</dbReference>
<dbReference type="Gene3D" id="3.20.70.20">
    <property type="match status" value="1"/>
</dbReference>
<keyword evidence="3 6" id="KW-0560">Oxidoreductase</keyword>
<dbReference type="GO" id="GO:0009263">
    <property type="term" value="P:deoxyribonucleotide biosynthetic process"/>
    <property type="evidence" value="ECO:0007669"/>
    <property type="project" value="UniProtKB-KW"/>
</dbReference>
<dbReference type="EC" id="1.17.4.1" evidence="2 6"/>
<comment type="function">
    <text evidence="6">Provides the precursors necessary for DNA synthesis. Catalyzes the biosynthesis of deoxyribonucleotides from the corresponding ribonucleotides.</text>
</comment>
<reference evidence="10 11" key="1">
    <citation type="submission" date="2019-08" db="EMBL/GenBank/DDBJ databases">
        <title>Complete genome sequence of Kushneria sp. YCWA18, a halophilic phosphate-solubilizing bacterium isolated from Daqiao saltern in China.</title>
        <authorList>
            <person name="Du G.-X."/>
            <person name="Qu L.-Y."/>
        </authorList>
    </citation>
    <scope>NUCLEOTIDE SEQUENCE [LARGE SCALE GENOMIC DNA]</scope>
    <source>
        <strain evidence="10 11">YCWA18</strain>
    </source>
</reference>
<dbReference type="OrthoDB" id="9762933at2"/>
<dbReference type="PANTHER" id="PTHR11573">
    <property type="entry name" value="RIBONUCLEOSIDE-DIPHOSPHATE REDUCTASE LARGE CHAIN"/>
    <property type="match status" value="1"/>
</dbReference>
<dbReference type="GO" id="GO:0005524">
    <property type="term" value="F:ATP binding"/>
    <property type="evidence" value="ECO:0007669"/>
    <property type="project" value="InterPro"/>
</dbReference>
<feature type="domain" description="Ribonucleotide reductase large subunit C-terminal" evidence="9">
    <location>
        <begin position="184"/>
        <end position="494"/>
    </location>
</feature>
<comment type="similarity">
    <text evidence="1 6">Belongs to the ribonucleoside diphosphate reductase large chain family.</text>
</comment>
<dbReference type="InterPro" id="IPR039718">
    <property type="entry name" value="Rrm1"/>
</dbReference>
<dbReference type="SUPFAM" id="SSF48168">
    <property type="entry name" value="R1 subunit of ribonucleotide reductase, N-terminal domain"/>
    <property type="match status" value="1"/>
</dbReference>
<evidence type="ECO:0000313" key="11">
    <source>
        <dbReference type="Proteomes" id="UP000322553"/>
    </source>
</evidence>
<dbReference type="UniPathway" id="UPA00326"/>
<dbReference type="PRINTS" id="PR01183">
    <property type="entry name" value="RIBORDTASEM1"/>
</dbReference>
<feature type="domain" description="Ribonucleotide reductase large subunit N-terminal" evidence="8">
    <location>
        <begin position="87"/>
        <end position="139"/>
    </location>
</feature>
<sequence>MQGRVILPVPRFTSHREPTMSPHSSSLGSHRTAGARDFIDTLMQGIEAGWLEPQLTRFDLPRLARAVAQCTTHPFGSIDNRSFRAFPEETSPGLLMRVAMGLARHESHPDEQALTFFTLMSNGEFLPAAQVLRHVGTSSAPTLEGIMTLATPGACNYTSKWCSGDTLDWSSLAADTWPPSFAGCCIGLNVWHADLETFLTGIVSDPTVTTMLWLPDLFMKRLAEDGNWTLLPPHQCPELNGLYGAAFEARYLAHEQRVAQEPGLPHECVRARTLWQRLLQLLSHNSGPGLMFRDTCNLASLQRHAGMIHGPSADGALLLNSDADTVATAVRGIINLERHLDGSHVDHKRLQHTARLAVRMLDNAIELLAPDARSGHTLCHYRSQGIAPGGVTAALDGIDAAPSDRYSSLETLISHFAHAIMRASHQLACERGPCPAFHGSLWQQGALPQDAARMIRHERGDQWCDLPAAEETLATEALRHDISRDGIRNLALMANGLAPDLTQLPIPLEGEELSLEETARLQSEFDQAWAIMPPLIERSAEALDYYIYKAWRLGLRSLTLK</sequence>
<evidence type="ECO:0000256" key="4">
    <source>
        <dbReference type="ARBA" id="ARBA00023116"/>
    </source>
</evidence>
<protein>
    <recommendedName>
        <fullName evidence="2 6">Ribonucleoside-diphosphate reductase</fullName>
        <ecNumber evidence="2 6">1.17.4.1</ecNumber>
    </recommendedName>
</protein>
<dbReference type="EMBL" id="CP043420">
    <property type="protein sequence ID" value="QEL10218.1"/>
    <property type="molecule type" value="Genomic_DNA"/>
</dbReference>
<dbReference type="InterPro" id="IPR000788">
    <property type="entry name" value="RNR_lg_C"/>
</dbReference>
<dbReference type="PANTHER" id="PTHR11573:SF6">
    <property type="entry name" value="RIBONUCLEOSIDE-DIPHOSPHATE REDUCTASE LARGE SUBUNIT"/>
    <property type="match status" value="1"/>
</dbReference>
<evidence type="ECO:0000256" key="3">
    <source>
        <dbReference type="ARBA" id="ARBA00023002"/>
    </source>
</evidence>
<dbReference type="GO" id="GO:0004748">
    <property type="term" value="F:ribonucleoside-diphosphate reductase activity, thioredoxin disulfide as acceptor"/>
    <property type="evidence" value="ECO:0007669"/>
    <property type="project" value="UniProtKB-EC"/>
</dbReference>
<accession>A0A5C0ZW40</accession>
<evidence type="ECO:0000256" key="2">
    <source>
        <dbReference type="ARBA" id="ARBA00012274"/>
    </source>
</evidence>
<dbReference type="InterPro" id="IPR008926">
    <property type="entry name" value="RNR_R1-su_N"/>
</dbReference>
<dbReference type="KEGG" id="kuy:FY550_03085"/>
<feature type="region of interest" description="Disordered" evidence="7">
    <location>
        <begin position="1"/>
        <end position="31"/>
    </location>
</feature>
<dbReference type="Pfam" id="PF02867">
    <property type="entry name" value="Ribonuc_red_lgC"/>
    <property type="match status" value="1"/>
</dbReference>
<comment type="catalytic activity">
    <reaction evidence="5 6">
        <text>a 2'-deoxyribonucleoside 5'-diphosphate + [thioredoxin]-disulfide + H2O = a ribonucleoside 5'-diphosphate + [thioredoxin]-dithiol</text>
        <dbReference type="Rhea" id="RHEA:23252"/>
        <dbReference type="Rhea" id="RHEA-COMP:10698"/>
        <dbReference type="Rhea" id="RHEA-COMP:10700"/>
        <dbReference type="ChEBI" id="CHEBI:15377"/>
        <dbReference type="ChEBI" id="CHEBI:29950"/>
        <dbReference type="ChEBI" id="CHEBI:50058"/>
        <dbReference type="ChEBI" id="CHEBI:57930"/>
        <dbReference type="ChEBI" id="CHEBI:73316"/>
        <dbReference type="EC" id="1.17.4.1"/>
    </reaction>
</comment>
<evidence type="ECO:0000259" key="9">
    <source>
        <dbReference type="Pfam" id="PF02867"/>
    </source>
</evidence>
<dbReference type="AlphaFoldDB" id="A0A5C0ZW40"/>
<dbReference type="GO" id="GO:0005971">
    <property type="term" value="C:ribonucleoside-diphosphate reductase complex"/>
    <property type="evidence" value="ECO:0007669"/>
    <property type="project" value="TreeGrafter"/>
</dbReference>
<evidence type="ECO:0000259" key="8">
    <source>
        <dbReference type="Pfam" id="PF00317"/>
    </source>
</evidence>